<reference evidence="1 2" key="1">
    <citation type="submission" date="2019-03" db="EMBL/GenBank/DDBJ databases">
        <title>Pragia sp. nov. isolated from the gut tract of Carduelis flavirostris.</title>
        <authorList>
            <person name="Ge Y."/>
        </authorList>
    </citation>
    <scope>NUCLEOTIDE SEQUENCE [LARGE SCALE GENOMIC DNA]</scope>
    <source>
        <strain evidence="1 2">CF-458</strain>
    </source>
</reference>
<name>A0A411WPA6_9GAMM</name>
<gene>
    <name evidence="1" type="ORF">EKN56_17515</name>
</gene>
<dbReference type="KEGG" id="prag:EKN56_17515"/>
<keyword evidence="2" id="KW-1185">Reference proteome</keyword>
<accession>A0A411WPA6</accession>
<dbReference type="Proteomes" id="UP000293154">
    <property type="component" value="Chromosome"/>
</dbReference>
<dbReference type="AlphaFoldDB" id="A0A411WPA6"/>
<dbReference type="OrthoDB" id="3682124at2"/>
<dbReference type="EMBL" id="CP034752">
    <property type="protein sequence ID" value="QBH98032.1"/>
    <property type="molecule type" value="Genomic_DNA"/>
</dbReference>
<sequence length="275" mass="31795">MGLDAFVPCNCLKEGKTTPPPVDKEWIILDEEGYIHLNSEYSVDSDLEAKVDEWSYECCPHQFMHMSEHICNWSGLRSFQQALIKLGIEHFPILGTQLPNVNGGSLGIESVEKALLELELFEQNIKTQSSLYLINAEDSQAIYEYIEVYGGRFLFSKPHSMGFNMNGLYIIDSEDNILFQSKRVTQKVYLYPNWICKFASIFNIKLKPVRKVVWIDLDTGKQFYTRWGLSFNDAYPKELAIESRSVISDDYQYIIQSLRKIFQISVDTGNSLYWC</sequence>
<proteinExistence type="predicted"/>
<evidence type="ECO:0000313" key="1">
    <source>
        <dbReference type="EMBL" id="QBH98032.1"/>
    </source>
</evidence>
<evidence type="ECO:0000313" key="2">
    <source>
        <dbReference type="Proteomes" id="UP000293154"/>
    </source>
</evidence>
<protein>
    <submittedName>
        <fullName evidence="1">Uncharacterized protein</fullName>
    </submittedName>
</protein>
<organism evidence="1 2">
    <name type="scientific">Limnobaculum zhutongyuii</name>
    <dbReference type="NCBI Taxonomy" id="2498113"/>
    <lineage>
        <taxon>Bacteria</taxon>
        <taxon>Pseudomonadati</taxon>
        <taxon>Pseudomonadota</taxon>
        <taxon>Gammaproteobacteria</taxon>
        <taxon>Enterobacterales</taxon>
        <taxon>Budviciaceae</taxon>
        <taxon>Limnobaculum</taxon>
    </lineage>
</organism>
<dbReference type="RefSeq" id="WP_130592986.1">
    <property type="nucleotide sequence ID" value="NZ_CP034752.1"/>
</dbReference>